<protein>
    <submittedName>
        <fullName evidence="1">Uncharacterized protein</fullName>
    </submittedName>
</protein>
<dbReference type="AlphaFoldDB" id="A0A0L7MQQ4"/>
<evidence type="ECO:0000313" key="1">
    <source>
        <dbReference type="EMBL" id="KOC23923.1"/>
    </source>
</evidence>
<evidence type="ECO:0000313" key="2">
    <source>
        <dbReference type="Proteomes" id="UP000037442"/>
    </source>
</evidence>
<dbReference type="EMBL" id="JNVD01000013">
    <property type="protein sequence ID" value="KOC23923.1"/>
    <property type="molecule type" value="Genomic_DNA"/>
</dbReference>
<dbReference type="Proteomes" id="UP000037442">
    <property type="component" value="Unassembled WGS sequence"/>
</dbReference>
<proteinExistence type="predicted"/>
<organism evidence="1 2">
    <name type="scientific">Comamonas testosteroni</name>
    <name type="common">Pseudomonas testosteroni</name>
    <dbReference type="NCBI Taxonomy" id="285"/>
    <lineage>
        <taxon>Bacteria</taxon>
        <taxon>Pseudomonadati</taxon>
        <taxon>Pseudomonadota</taxon>
        <taxon>Betaproteobacteria</taxon>
        <taxon>Burkholderiales</taxon>
        <taxon>Comamonadaceae</taxon>
        <taxon>Comamonas</taxon>
    </lineage>
</organism>
<comment type="caution">
    <text evidence="1">The sequence shown here is derived from an EMBL/GenBank/DDBJ whole genome shotgun (WGS) entry which is preliminary data.</text>
</comment>
<name>A0A0L7MQQ4_COMTE</name>
<accession>A0A0L7MQQ4</accession>
<sequence>MLACHLAAVEAIEVTQHRRPDFLAASDSVAGIGIHSANARDDTAEHALCQVGGAIDTEAQACSIQFFTQDVDQFKAFIAHIFIA</sequence>
<gene>
    <name evidence="1" type="ORF">GL58_02840</name>
</gene>
<reference evidence="2" key="1">
    <citation type="submission" date="2014-06" db="EMBL/GenBank/DDBJ databases">
        <title>Draft genome sequence of C. testosteroni WDL7.</title>
        <authorList>
            <person name="Wu Y."/>
            <person name="Seshan H."/>
            <person name="Arumugam K."/>
        </authorList>
    </citation>
    <scope>NUCLEOTIDE SEQUENCE [LARGE SCALE GENOMIC DNA]</scope>
    <source>
        <strain evidence="2">WDL7</strain>
    </source>
</reference>